<dbReference type="Pfam" id="PF08653">
    <property type="entry name" value="DASH_Dam1"/>
    <property type="match status" value="1"/>
</dbReference>
<organism evidence="3 4">
    <name type="scientific">Aphanomyces stellatus</name>
    <dbReference type="NCBI Taxonomy" id="120398"/>
    <lineage>
        <taxon>Eukaryota</taxon>
        <taxon>Sar</taxon>
        <taxon>Stramenopiles</taxon>
        <taxon>Oomycota</taxon>
        <taxon>Saprolegniomycetes</taxon>
        <taxon>Saprolegniales</taxon>
        <taxon>Verrucalvaceae</taxon>
        <taxon>Aphanomyces</taxon>
    </lineage>
</organism>
<keyword evidence="4" id="KW-1185">Reference proteome</keyword>
<dbReference type="GO" id="GO:0042729">
    <property type="term" value="C:DASH complex"/>
    <property type="evidence" value="ECO:0007669"/>
    <property type="project" value="InterPro"/>
</dbReference>
<evidence type="ECO:0000313" key="2">
    <source>
        <dbReference type="EMBL" id="KAF0699660.1"/>
    </source>
</evidence>
<accession>A0A485KP47</accession>
<reference evidence="2" key="2">
    <citation type="submission" date="2019-06" db="EMBL/GenBank/DDBJ databases">
        <title>Genomics analysis of Aphanomyces spp. identifies a new class of oomycete effector associated with host adaptation.</title>
        <authorList>
            <person name="Gaulin E."/>
        </authorList>
    </citation>
    <scope>NUCLEOTIDE SEQUENCE</scope>
    <source>
        <strain evidence="2">CBS 578.67</strain>
    </source>
</reference>
<evidence type="ECO:0000313" key="3">
    <source>
        <dbReference type="EMBL" id="VFT86661.1"/>
    </source>
</evidence>
<dbReference type="OrthoDB" id="165501at2759"/>
<sequence>MRDLDKNVQKLSGVNNRLVAFNHSFGALLTAITLQKTCVEVPLPSPPPKKVPVIVATPAPVPSKASISPVPPSSATTMSKIPVMKAPSALPPRSDPPRPKSKLKPPKQQQPLPPPRTFHWPKGARAKIPPKYQSASEVAKLERILFVLGDSLRGMSIGELVKTSNIGVIQAKDMLQTLTKLELIKCKREKHGFIYSRV</sequence>
<dbReference type="GO" id="GO:0008608">
    <property type="term" value="P:attachment of spindle microtubules to kinetochore"/>
    <property type="evidence" value="ECO:0007669"/>
    <property type="project" value="InterPro"/>
</dbReference>
<dbReference type="EMBL" id="CAADRA010005184">
    <property type="protein sequence ID" value="VFT86661.1"/>
    <property type="molecule type" value="Genomic_DNA"/>
</dbReference>
<dbReference type="GO" id="GO:0072686">
    <property type="term" value="C:mitotic spindle"/>
    <property type="evidence" value="ECO:0007669"/>
    <property type="project" value="InterPro"/>
</dbReference>
<dbReference type="AlphaFoldDB" id="A0A485KP47"/>
<dbReference type="EMBL" id="VJMH01005163">
    <property type="protein sequence ID" value="KAF0699660.1"/>
    <property type="molecule type" value="Genomic_DNA"/>
</dbReference>
<feature type="region of interest" description="Disordered" evidence="1">
    <location>
        <begin position="62"/>
        <end position="124"/>
    </location>
</feature>
<name>A0A485KP47_9STRA</name>
<dbReference type="InterPro" id="IPR013962">
    <property type="entry name" value="DASH_Dam1"/>
</dbReference>
<evidence type="ECO:0000313" key="4">
    <source>
        <dbReference type="Proteomes" id="UP000332933"/>
    </source>
</evidence>
<protein>
    <submittedName>
        <fullName evidence="3">Aste57867_9782 protein</fullName>
    </submittedName>
</protein>
<reference evidence="3 4" key="1">
    <citation type="submission" date="2019-03" db="EMBL/GenBank/DDBJ databases">
        <authorList>
            <person name="Gaulin E."/>
            <person name="Dumas B."/>
        </authorList>
    </citation>
    <scope>NUCLEOTIDE SEQUENCE [LARGE SCALE GENOMIC DNA]</scope>
    <source>
        <strain evidence="3">CBS 568.67</strain>
    </source>
</reference>
<gene>
    <name evidence="3" type="primary">Aste57867_9782</name>
    <name evidence="2" type="ORF">As57867_009743</name>
    <name evidence="3" type="ORF">ASTE57867_9782</name>
</gene>
<evidence type="ECO:0000256" key="1">
    <source>
        <dbReference type="SAM" id="MobiDB-lite"/>
    </source>
</evidence>
<dbReference type="Proteomes" id="UP000332933">
    <property type="component" value="Unassembled WGS sequence"/>
</dbReference>
<proteinExistence type="predicted"/>